<dbReference type="RefSeq" id="WP_245090652.1">
    <property type="nucleotide sequence ID" value="NZ_CP095053.1"/>
</dbReference>
<sequence>MIHLLPNCSPAELLFLLHRPEATARRPRIPQRRKLLRVTFLDLLRQQVLQLKPLLTRPHPRDPASQHLYVMAGIMLPTYVPLPHERIFVQALQRDTTLCIPFRQFVKMVIELLPSPAAYHRQILQNPNTGRFFHHEAWWRRIFSCWTLTSEGKIMRDELQNQINRIDLQLYEAAKNDISQAQHLMREIGGFLFVLPTYASEIGREIDREIQATQLPPDTFANFGGADLSWHDCADSFDSHCGHADADGGHGCDGDSGCSGCGGDGGCSGCGGCGGD</sequence>
<organism evidence="1 2">
    <name type="scientific">Hymenobacter aerilatus</name>
    <dbReference type="NCBI Taxonomy" id="2932251"/>
    <lineage>
        <taxon>Bacteria</taxon>
        <taxon>Pseudomonadati</taxon>
        <taxon>Bacteroidota</taxon>
        <taxon>Cytophagia</taxon>
        <taxon>Cytophagales</taxon>
        <taxon>Hymenobacteraceae</taxon>
        <taxon>Hymenobacter</taxon>
    </lineage>
</organism>
<dbReference type="KEGG" id="haei:MUN82_12075"/>
<evidence type="ECO:0000313" key="1">
    <source>
        <dbReference type="EMBL" id="UOR03686.1"/>
    </source>
</evidence>
<keyword evidence="2" id="KW-1185">Reference proteome</keyword>
<dbReference type="Proteomes" id="UP000829925">
    <property type="component" value="Chromosome"/>
</dbReference>
<accession>A0A8T9SV78</accession>
<reference evidence="1 2" key="1">
    <citation type="submission" date="2022-04" db="EMBL/GenBank/DDBJ databases">
        <title>Hymenobacter sp. isolated from the air.</title>
        <authorList>
            <person name="Won M."/>
            <person name="Lee C.-M."/>
            <person name="Woen H.-Y."/>
            <person name="Kwon S.-W."/>
        </authorList>
    </citation>
    <scope>NUCLEOTIDE SEQUENCE [LARGE SCALE GENOMIC DNA]</scope>
    <source>
        <strain evidence="2">5413 J-13</strain>
    </source>
</reference>
<dbReference type="EMBL" id="CP095053">
    <property type="protein sequence ID" value="UOR03686.1"/>
    <property type="molecule type" value="Genomic_DNA"/>
</dbReference>
<proteinExistence type="predicted"/>
<gene>
    <name evidence="1" type="ORF">MUN82_12075</name>
</gene>
<protein>
    <submittedName>
        <fullName evidence="1">Uncharacterized protein</fullName>
    </submittedName>
</protein>
<evidence type="ECO:0000313" key="2">
    <source>
        <dbReference type="Proteomes" id="UP000829925"/>
    </source>
</evidence>
<dbReference type="AlphaFoldDB" id="A0A8T9SV78"/>
<name>A0A8T9SV78_9BACT</name>